<dbReference type="EMBL" id="JAXARY010000013">
    <property type="protein sequence ID" value="MDX8128486.1"/>
    <property type="molecule type" value="Genomic_DNA"/>
</dbReference>
<name>A0ABU4UH30_9GAMM</name>
<evidence type="ECO:0000313" key="2">
    <source>
        <dbReference type="EMBL" id="MDX8128486.1"/>
    </source>
</evidence>
<sequence length="370" mass="37507">MIFHKTAIAAILTTGLAAVSSQAFAHSYYNLTGAGTVASGNSAIGFGIANSINGTDGVSANSNGTNRVANGTNVYTVGDLNANTLIPGTGTAAETATEVAGNLPYMWYSGQHTTATGFTKRELHTGSSATDNDGALTANLINSNPSFGTNTIGSLWKAYSDKNGGTNAATWGTIMADLPADGDHPYLAVAGNSASTGLGLDYGLIHISCGANTASANCASAGNIKTTITVKNDADYSQFNGLLDVALYRNVDSSSTSDRNAAATIGETGLQGSSLGEAIWTASMSSTSDTLFYSFVFDQAEWNATGTPGLHTNGFYTLVVGAHGGGALDGVTYDVLVTTSAVPVPGAVWLFGSAMAGLIGFGRRKQALAA</sequence>
<evidence type="ECO:0000313" key="3">
    <source>
        <dbReference type="Proteomes" id="UP001284537"/>
    </source>
</evidence>
<dbReference type="RefSeq" id="WP_033158424.1">
    <property type="nucleotide sequence ID" value="NZ_JAXARY010000013.1"/>
</dbReference>
<evidence type="ECO:0000256" key="1">
    <source>
        <dbReference type="SAM" id="SignalP"/>
    </source>
</evidence>
<dbReference type="Proteomes" id="UP001284537">
    <property type="component" value="Unassembled WGS sequence"/>
</dbReference>
<accession>A0ABU4UH30</accession>
<organism evidence="2 3">
    <name type="scientific">Methylomonas defluvii</name>
    <dbReference type="NCBI Taxonomy" id="3045149"/>
    <lineage>
        <taxon>Bacteria</taxon>
        <taxon>Pseudomonadati</taxon>
        <taxon>Pseudomonadota</taxon>
        <taxon>Gammaproteobacteria</taxon>
        <taxon>Methylococcales</taxon>
        <taxon>Methylococcaceae</taxon>
        <taxon>Methylomonas</taxon>
    </lineage>
</organism>
<keyword evidence="1" id="KW-0732">Signal</keyword>
<proteinExistence type="predicted"/>
<gene>
    <name evidence="2" type="ORF">QLH52_14430</name>
</gene>
<feature type="signal peptide" evidence="1">
    <location>
        <begin position="1"/>
        <end position="25"/>
    </location>
</feature>
<protein>
    <recommendedName>
        <fullName evidence="4">Secreted protein with PEP-CTERM sorting signal</fullName>
    </recommendedName>
</protein>
<evidence type="ECO:0008006" key="4">
    <source>
        <dbReference type="Google" id="ProtNLM"/>
    </source>
</evidence>
<keyword evidence="3" id="KW-1185">Reference proteome</keyword>
<reference evidence="2 3" key="1">
    <citation type="submission" date="2023-11" db="EMBL/GenBank/DDBJ databases">
        <authorList>
            <person name="Ouyang M.-Y."/>
        </authorList>
    </citation>
    <scope>NUCLEOTIDE SEQUENCE [LARGE SCALE GENOMIC DNA]</scope>
    <source>
        <strain evidence="2 3">OY6</strain>
    </source>
</reference>
<comment type="caution">
    <text evidence="2">The sequence shown here is derived from an EMBL/GenBank/DDBJ whole genome shotgun (WGS) entry which is preliminary data.</text>
</comment>
<feature type="chain" id="PRO_5046236533" description="Secreted protein with PEP-CTERM sorting signal" evidence="1">
    <location>
        <begin position="26"/>
        <end position="370"/>
    </location>
</feature>